<evidence type="ECO:0000313" key="8">
    <source>
        <dbReference type="Proteomes" id="UP000682111"/>
    </source>
</evidence>
<dbReference type="PROSITE" id="PS00584">
    <property type="entry name" value="PFKB_KINASES_2"/>
    <property type="match status" value="1"/>
</dbReference>
<dbReference type="CDD" id="cd01166">
    <property type="entry name" value="KdgK"/>
    <property type="match status" value="1"/>
</dbReference>
<comment type="similarity">
    <text evidence="1">Belongs to the carbohydrate kinase PfkB family.</text>
</comment>
<dbReference type="EMBL" id="BORC01000007">
    <property type="protein sequence ID" value="GIN63617.1"/>
    <property type="molecule type" value="Genomic_DNA"/>
</dbReference>
<name>A0A919WKY0_9BACI</name>
<dbReference type="SUPFAM" id="SSF53613">
    <property type="entry name" value="Ribokinase-like"/>
    <property type="match status" value="1"/>
</dbReference>
<dbReference type="PANTHER" id="PTHR43085">
    <property type="entry name" value="HEXOKINASE FAMILY MEMBER"/>
    <property type="match status" value="1"/>
</dbReference>
<keyword evidence="8" id="KW-1185">Reference proteome</keyword>
<dbReference type="InterPro" id="IPR029056">
    <property type="entry name" value="Ribokinase-like"/>
</dbReference>
<sequence length="316" mass="35149">MTNLDVTTFGEAMAMFIAEEPGPLHEVSRYYRELAGAEINVAIGLARLGLKSGWASKVGDDSFGKFVMERLKNENVDTSCVVIDDKYPTGFQIKSKVLVGDPEVQYFRKGSAASYMRKEEFKENFFLNSSHVHLTGIPLAISKYAKEFASCIVRSVLKKRIPISFDPNLRPALWNSEQEMISVVNDFAFKSNFVLPGLKEGRILTGYEHPRDIASFYLDHGVEAVIVKLGEKGTFYKTSHEEGQVDSFPVERVVDTVGAGDGFSVGFISALFENLSIYESVRRGNAIGALAVQSYGDYNGYPTKQQLDNFMAMYTS</sequence>
<dbReference type="Gene3D" id="3.40.1190.20">
    <property type="match status" value="1"/>
</dbReference>
<keyword evidence="5" id="KW-0067">ATP-binding</keyword>
<proteinExistence type="inferred from homology"/>
<dbReference type="InterPro" id="IPR050306">
    <property type="entry name" value="PfkB_Carbo_kinase"/>
</dbReference>
<keyword evidence="4" id="KW-0418">Kinase</keyword>
<evidence type="ECO:0000256" key="3">
    <source>
        <dbReference type="ARBA" id="ARBA00022741"/>
    </source>
</evidence>
<dbReference type="RefSeq" id="WP_244988967.1">
    <property type="nucleotide sequence ID" value="NZ_BORC01000007.1"/>
</dbReference>
<dbReference type="Proteomes" id="UP000682111">
    <property type="component" value="Unassembled WGS sequence"/>
</dbReference>
<dbReference type="GO" id="GO:0016301">
    <property type="term" value="F:kinase activity"/>
    <property type="evidence" value="ECO:0007669"/>
    <property type="project" value="UniProtKB-KW"/>
</dbReference>
<dbReference type="InterPro" id="IPR011611">
    <property type="entry name" value="PfkB_dom"/>
</dbReference>
<feature type="domain" description="Carbohydrate kinase PfkB" evidence="6">
    <location>
        <begin position="5"/>
        <end position="303"/>
    </location>
</feature>
<organism evidence="7 8">
    <name type="scientific">Robertmurraya siralis</name>
    <dbReference type="NCBI Taxonomy" id="77777"/>
    <lineage>
        <taxon>Bacteria</taxon>
        <taxon>Bacillati</taxon>
        <taxon>Bacillota</taxon>
        <taxon>Bacilli</taxon>
        <taxon>Bacillales</taxon>
        <taxon>Bacillaceae</taxon>
        <taxon>Robertmurraya</taxon>
    </lineage>
</organism>
<protein>
    <submittedName>
        <fullName evidence="7">2-dehydro-3-deoxygluconokinase</fullName>
    </submittedName>
</protein>
<reference evidence="7" key="1">
    <citation type="submission" date="2021-03" db="EMBL/GenBank/DDBJ databases">
        <title>Antimicrobial resistance genes in bacteria isolated from Japanese honey, and their potential for conferring macrolide and lincosamide resistance in the American foulbrood pathogen Paenibacillus larvae.</title>
        <authorList>
            <person name="Okamoto M."/>
            <person name="Kumagai M."/>
            <person name="Kanamori H."/>
            <person name="Takamatsu D."/>
        </authorList>
    </citation>
    <scope>NUCLEOTIDE SEQUENCE</scope>
    <source>
        <strain evidence="7">J27TS8</strain>
    </source>
</reference>
<dbReference type="GO" id="GO:0005524">
    <property type="term" value="F:ATP binding"/>
    <property type="evidence" value="ECO:0007669"/>
    <property type="project" value="UniProtKB-KW"/>
</dbReference>
<evidence type="ECO:0000259" key="6">
    <source>
        <dbReference type="Pfam" id="PF00294"/>
    </source>
</evidence>
<evidence type="ECO:0000256" key="1">
    <source>
        <dbReference type="ARBA" id="ARBA00010688"/>
    </source>
</evidence>
<accession>A0A919WKY0</accession>
<evidence type="ECO:0000313" key="7">
    <source>
        <dbReference type="EMBL" id="GIN63617.1"/>
    </source>
</evidence>
<gene>
    <name evidence="7" type="ORF">J27TS8_36100</name>
</gene>
<evidence type="ECO:0000256" key="4">
    <source>
        <dbReference type="ARBA" id="ARBA00022777"/>
    </source>
</evidence>
<keyword evidence="3" id="KW-0547">Nucleotide-binding</keyword>
<evidence type="ECO:0000256" key="2">
    <source>
        <dbReference type="ARBA" id="ARBA00022679"/>
    </source>
</evidence>
<dbReference type="Pfam" id="PF00294">
    <property type="entry name" value="PfkB"/>
    <property type="match status" value="1"/>
</dbReference>
<keyword evidence="2" id="KW-0808">Transferase</keyword>
<dbReference type="PANTHER" id="PTHR43085:SF1">
    <property type="entry name" value="PSEUDOURIDINE KINASE-RELATED"/>
    <property type="match status" value="1"/>
</dbReference>
<comment type="caution">
    <text evidence="7">The sequence shown here is derived from an EMBL/GenBank/DDBJ whole genome shotgun (WGS) entry which is preliminary data.</text>
</comment>
<evidence type="ECO:0000256" key="5">
    <source>
        <dbReference type="ARBA" id="ARBA00022840"/>
    </source>
</evidence>
<dbReference type="AlphaFoldDB" id="A0A919WKY0"/>
<dbReference type="InterPro" id="IPR002173">
    <property type="entry name" value="Carboh/pur_kinase_PfkB_CS"/>
</dbReference>